<accession>A0AC59EX05</accession>
<reference evidence="1 2" key="1">
    <citation type="journal article" date="2013" name="Proc. Natl. Acad. Sci. U.S.A.">
        <title>Genome of Phaeocystis globosa virus PgV-16T highlights the common ancestry of the largest known DNA viruses infecting eukaryotes.</title>
        <authorList>
            <person name="Santini S."/>
            <person name="Jeudy S."/>
            <person name="Bartoli J."/>
            <person name="Poirot O."/>
            <person name="Lescot M."/>
            <person name="Abergel C."/>
            <person name="Barbe V."/>
            <person name="Wommack K.E."/>
            <person name="Noordeloos A.A."/>
            <person name="Brussaard C.P."/>
            <person name="Claverie J.M."/>
        </authorList>
    </citation>
    <scope>NUCLEOTIDE SEQUENCE [LARGE SCALE GENOMIC DNA]</scope>
    <source>
        <strain evidence="1 2">16T</strain>
    </source>
</reference>
<keyword evidence="1" id="KW-0648">Protein biosynthesis</keyword>
<protein>
    <submittedName>
        <fullName evidence="1">Transcription elongation factor TFIIS_C domain-containing protein</fullName>
    </submittedName>
</protein>
<dbReference type="EMBL" id="KC662249">
    <property type="protein sequence ID" value="AGM15507.1"/>
    <property type="molecule type" value="Genomic_DNA"/>
</dbReference>
<name>A0AC59EX05_9VIRU</name>
<keyword evidence="1" id="KW-0251">Elongation factor</keyword>
<organism evidence="1 2">
    <name type="scientific">Phaeocystis globosa virus PgV-16T</name>
    <dbReference type="NCBI Taxonomy" id="3071227"/>
    <lineage>
        <taxon>Viruses</taxon>
        <taxon>Varidnaviria</taxon>
        <taxon>Bamfordvirae</taxon>
        <taxon>Nucleocytoviricota</taxon>
        <taxon>Megaviricetes</taxon>
        <taxon>Imitervirales</taxon>
        <taxon>Mesomimiviridae</taxon>
        <taxon>Tethysvirus</taxon>
        <taxon>Tethysvirus hollandense</taxon>
    </lineage>
</organism>
<sequence>MSKSIRVVNDPSVFRTNIVDKLNSMLDNEKIALNMEKGIYNYSIQTADKKNLIKKWNNEQFVTIYIQKLKMIINNITDPELLDKITSKTIKAHLIAFMTHEELRPDLWEELIAIKKMKDENKFSPKIEASTDEFTCFKCKENKCTYYQLQTRSADESMTTFVTCIPCGNRWKC</sequence>
<evidence type="ECO:0000313" key="1">
    <source>
        <dbReference type="EMBL" id="AGM15507.1"/>
    </source>
</evidence>
<gene>
    <name evidence="1" type="ORF">PGCG_00196</name>
</gene>
<dbReference type="Proteomes" id="UP000204225">
    <property type="component" value="Segment"/>
</dbReference>
<keyword evidence="2" id="KW-1185">Reference proteome</keyword>
<proteinExistence type="predicted"/>
<evidence type="ECO:0000313" key="2">
    <source>
        <dbReference type="Proteomes" id="UP000204225"/>
    </source>
</evidence>